<dbReference type="OrthoDB" id="3470041at2"/>
<evidence type="ECO:0000313" key="2">
    <source>
        <dbReference type="Proteomes" id="UP000292346"/>
    </source>
</evidence>
<reference evidence="1 2" key="1">
    <citation type="submission" date="2019-02" db="EMBL/GenBank/DDBJ databases">
        <title>Kribbella capetownensis sp. nov. and Kribbella speibonae sp. nov., isolated from soil.</title>
        <authorList>
            <person name="Curtis S.M."/>
            <person name="Norton I."/>
            <person name="Everest G.J."/>
            <person name="Meyers P.R."/>
        </authorList>
    </citation>
    <scope>NUCLEOTIDE SEQUENCE [LARGE SCALE GENOMIC DNA]</scope>
    <source>
        <strain evidence="1 2">KCTC 29219</strain>
    </source>
</reference>
<protein>
    <submittedName>
        <fullName evidence="1">Histone deacetylase</fullName>
    </submittedName>
</protein>
<sequence>MMERVWYVAYGSNLALERFTCYLAGGRPHGGARVYSGCRNQDPPRQSVGVTVPGGLVFAGASKVWGGGSAFYNPSASTQLAGRAYLLTADQLGDVVAQEMWRAPGSPFALEVAALLPAVDAIHTMGPGRYETVVRLGELDGMPMFTVTHGTIADLTPVAPTAPYLHWIATGLIEAHGWNIQQVVDYLHDAPGVQLGWTPGALLSVLDGSVLDGSVLDGDAGGGG</sequence>
<proteinExistence type="predicted"/>
<evidence type="ECO:0000313" key="1">
    <source>
        <dbReference type="EMBL" id="TCC08099.1"/>
    </source>
</evidence>
<dbReference type="EMBL" id="SJJZ01000002">
    <property type="protein sequence ID" value="TCC08099.1"/>
    <property type="molecule type" value="Genomic_DNA"/>
</dbReference>
<accession>A0A4R0HK19</accession>
<dbReference type="AlphaFoldDB" id="A0A4R0HK19"/>
<keyword evidence="2" id="KW-1185">Reference proteome</keyword>
<organism evidence="1 2">
    <name type="scientific">Kribbella soli</name>
    <dbReference type="NCBI Taxonomy" id="1124743"/>
    <lineage>
        <taxon>Bacteria</taxon>
        <taxon>Bacillati</taxon>
        <taxon>Actinomycetota</taxon>
        <taxon>Actinomycetes</taxon>
        <taxon>Propionibacteriales</taxon>
        <taxon>Kribbellaceae</taxon>
        <taxon>Kribbella</taxon>
    </lineage>
</organism>
<comment type="caution">
    <text evidence="1">The sequence shown here is derived from an EMBL/GenBank/DDBJ whole genome shotgun (WGS) entry which is preliminary data.</text>
</comment>
<gene>
    <name evidence="1" type="ORF">E0H45_19465</name>
</gene>
<name>A0A4R0HK19_9ACTN</name>
<dbReference type="Proteomes" id="UP000292346">
    <property type="component" value="Unassembled WGS sequence"/>
</dbReference>
<dbReference type="Gene3D" id="3.10.490.10">
    <property type="entry name" value="Gamma-glutamyl cyclotransferase-like"/>
    <property type="match status" value="1"/>
</dbReference>